<organism evidence="4 5">
    <name type="scientific">Actinospica acidithermotolerans</name>
    <dbReference type="NCBI Taxonomy" id="2828514"/>
    <lineage>
        <taxon>Bacteria</taxon>
        <taxon>Bacillati</taxon>
        <taxon>Actinomycetota</taxon>
        <taxon>Actinomycetes</taxon>
        <taxon>Catenulisporales</taxon>
        <taxon>Actinospicaceae</taxon>
        <taxon>Actinospica</taxon>
    </lineage>
</organism>
<evidence type="ECO:0000256" key="1">
    <source>
        <dbReference type="ARBA" id="ARBA00005801"/>
    </source>
</evidence>
<comment type="similarity">
    <text evidence="1">Belongs to the peptidase A24 family.</text>
</comment>
<keyword evidence="5" id="KW-1185">Reference proteome</keyword>
<evidence type="ECO:0000313" key="4">
    <source>
        <dbReference type="EMBL" id="MBR7827825.1"/>
    </source>
</evidence>
<name>A0A941E7L7_9ACTN</name>
<sequence length="170" mass="17026">MAALSTVGAALGVAIAGRMHPSALAVACLVLLAVALPLSTIDVATRRLPDKVVLPALAGCAGLLAIAAGTAGAYGQLWRALAAAAVVFLAFTALALIIMGGLGFGDCKVAALCALPLGYLGWTHVLHGVIAAYLLAALYVLGRRLAGRTSRHIAFGPFLFSGALLVLAAV</sequence>
<keyword evidence="4" id="KW-0378">Hydrolase</keyword>
<keyword evidence="2" id="KW-0812">Transmembrane</keyword>
<dbReference type="EC" id="3.4.23.43" evidence="4"/>
<feature type="transmembrane region" description="Helical" evidence="2">
    <location>
        <begin position="52"/>
        <end position="74"/>
    </location>
</feature>
<dbReference type="InterPro" id="IPR000045">
    <property type="entry name" value="Prepilin_IV_endopep_pep"/>
</dbReference>
<keyword evidence="2" id="KW-1133">Transmembrane helix</keyword>
<evidence type="ECO:0000313" key="5">
    <source>
        <dbReference type="Proteomes" id="UP000676325"/>
    </source>
</evidence>
<protein>
    <submittedName>
        <fullName evidence="4">Prepilin peptidase</fullName>
        <ecNumber evidence="4">3.4.23.43</ecNumber>
    </submittedName>
</protein>
<dbReference type="RefSeq" id="WP_212518967.1">
    <property type="nucleotide sequence ID" value="NZ_JAGSOH010000042.1"/>
</dbReference>
<feature type="domain" description="Prepilin type IV endopeptidase peptidase" evidence="3">
    <location>
        <begin position="29"/>
        <end position="141"/>
    </location>
</feature>
<accession>A0A941E7L7</accession>
<dbReference type="Pfam" id="PF01478">
    <property type="entry name" value="Peptidase_A24"/>
    <property type="match status" value="1"/>
</dbReference>
<dbReference type="EMBL" id="JAGSOH010000042">
    <property type="protein sequence ID" value="MBR7827825.1"/>
    <property type="molecule type" value="Genomic_DNA"/>
</dbReference>
<comment type="caution">
    <text evidence="4">The sequence shown here is derived from an EMBL/GenBank/DDBJ whole genome shotgun (WGS) entry which is preliminary data.</text>
</comment>
<keyword evidence="2" id="KW-0472">Membrane</keyword>
<dbReference type="Proteomes" id="UP000676325">
    <property type="component" value="Unassembled WGS sequence"/>
</dbReference>
<dbReference type="Gene3D" id="1.20.120.1220">
    <property type="match status" value="1"/>
</dbReference>
<feature type="transmembrane region" description="Helical" evidence="2">
    <location>
        <begin position="122"/>
        <end position="141"/>
    </location>
</feature>
<evidence type="ECO:0000256" key="2">
    <source>
        <dbReference type="SAM" id="Phobius"/>
    </source>
</evidence>
<reference evidence="4" key="1">
    <citation type="submission" date="2021-04" db="EMBL/GenBank/DDBJ databases">
        <title>Genome based classification of Actinospica acidithermotolerans sp. nov., an actinobacterium isolated from an Indonesian hot spring.</title>
        <authorList>
            <person name="Kusuma A.B."/>
            <person name="Putra K.E."/>
            <person name="Nafisah S."/>
            <person name="Loh J."/>
            <person name="Nouioui I."/>
            <person name="Goodfellow M."/>
        </authorList>
    </citation>
    <scope>NUCLEOTIDE SEQUENCE</scope>
    <source>
        <strain evidence="4">MGRD01-02</strain>
    </source>
</reference>
<evidence type="ECO:0000259" key="3">
    <source>
        <dbReference type="Pfam" id="PF01478"/>
    </source>
</evidence>
<dbReference type="InterPro" id="IPR050882">
    <property type="entry name" value="Prepilin_peptidase/N-MTase"/>
</dbReference>
<dbReference type="PANTHER" id="PTHR30487:SF0">
    <property type="entry name" value="PREPILIN LEADER PEPTIDASE_N-METHYLTRANSFERASE-RELATED"/>
    <property type="match status" value="1"/>
</dbReference>
<dbReference type="GO" id="GO:0006465">
    <property type="term" value="P:signal peptide processing"/>
    <property type="evidence" value="ECO:0007669"/>
    <property type="project" value="TreeGrafter"/>
</dbReference>
<feature type="transmembrane region" description="Helical" evidence="2">
    <location>
        <begin position="81"/>
        <end position="102"/>
    </location>
</feature>
<dbReference type="AlphaFoldDB" id="A0A941E7L7"/>
<gene>
    <name evidence="4" type="ORF">KDK95_16010</name>
</gene>
<dbReference type="GO" id="GO:0005886">
    <property type="term" value="C:plasma membrane"/>
    <property type="evidence" value="ECO:0007669"/>
    <property type="project" value="TreeGrafter"/>
</dbReference>
<dbReference type="GO" id="GO:0004190">
    <property type="term" value="F:aspartic-type endopeptidase activity"/>
    <property type="evidence" value="ECO:0007669"/>
    <property type="project" value="UniProtKB-EC"/>
</dbReference>
<dbReference type="PANTHER" id="PTHR30487">
    <property type="entry name" value="TYPE 4 PREPILIN-LIKE PROTEINS LEADER PEPTIDE-PROCESSING ENZYME"/>
    <property type="match status" value="1"/>
</dbReference>
<proteinExistence type="inferred from homology"/>